<evidence type="ECO:0000256" key="4">
    <source>
        <dbReference type="ARBA" id="ARBA00023235"/>
    </source>
</evidence>
<proteinExistence type="inferred from homology"/>
<accession>A0A194VKQ3</accession>
<dbReference type="GO" id="GO:0003677">
    <property type="term" value="F:DNA binding"/>
    <property type="evidence" value="ECO:0007669"/>
    <property type="project" value="InterPro"/>
</dbReference>
<dbReference type="InterPro" id="IPR000297">
    <property type="entry name" value="PPIase_PpiC"/>
</dbReference>
<feature type="region of interest" description="Disordered" evidence="7">
    <location>
        <begin position="1"/>
        <end position="30"/>
    </location>
</feature>
<evidence type="ECO:0000256" key="1">
    <source>
        <dbReference type="ARBA" id="ARBA00000971"/>
    </source>
</evidence>
<dbReference type="SMR" id="A0A194VKQ3"/>
<dbReference type="SUPFAM" id="SSF54534">
    <property type="entry name" value="FKBP-like"/>
    <property type="match status" value="1"/>
</dbReference>
<protein>
    <recommendedName>
        <fullName evidence="6">Peptidyl-prolyl cis-trans isomerase</fullName>
        <ecNumber evidence="6">5.2.1.8</ecNumber>
    </recommendedName>
</protein>
<gene>
    <name evidence="9" type="ORF">VM1G_01068</name>
</gene>
<evidence type="ECO:0000313" key="9">
    <source>
        <dbReference type="EMBL" id="KUI64577.1"/>
    </source>
</evidence>
<dbReference type="PANTHER" id="PTHR45995">
    <property type="match status" value="1"/>
</dbReference>
<keyword evidence="3 5" id="KW-0697">Rotamase</keyword>
<keyword evidence="10" id="KW-1185">Reference proteome</keyword>
<name>A0A194VKQ3_CYTMA</name>
<dbReference type="OrthoDB" id="1911748at2759"/>
<dbReference type="InterPro" id="IPR043323">
    <property type="entry name" value="PIN4"/>
</dbReference>
<evidence type="ECO:0000256" key="5">
    <source>
        <dbReference type="PROSITE-ProRule" id="PRU00278"/>
    </source>
</evidence>
<dbReference type="Proteomes" id="UP000078559">
    <property type="component" value="Chromosome 1"/>
</dbReference>
<dbReference type="GO" id="GO:0003755">
    <property type="term" value="F:peptidyl-prolyl cis-trans isomerase activity"/>
    <property type="evidence" value="ECO:0007669"/>
    <property type="project" value="UniProtKB-UniRule"/>
</dbReference>
<dbReference type="PROSITE" id="PS50198">
    <property type="entry name" value="PPIC_PPIASE_2"/>
    <property type="match status" value="1"/>
</dbReference>
<evidence type="ECO:0000256" key="7">
    <source>
        <dbReference type="SAM" id="MobiDB-lite"/>
    </source>
</evidence>
<evidence type="ECO:0000259" key="8">
    <source>
        <dbReference type="PROSITE" id="PS50198"/>
    </source>
</evidence>
<dbReference type="Pfam" id="PF00639">
    <property type="entry name" value="Rotamase"/>
    <property type="match status" value="1"/>
</dbReference>
<keyword evidence="4 5" id="KW-0413">Isomerase</keyword>
<sequence>MGKNKNAGGGKGDKGGGKGGDKDEGSGMKKDGIEIKVRHILCEKHSKKEEALAQLKAGVSFDEVATKFSEHKAGDGGDLGWKGWGSLLSEFQNVAFELEPSSLKSPMIGEAKTNQGYHIIMVQDRRKATKRK</sequence>
<evidence type="ECO:0000256" key="6">
    <source>
        <dbReference type="RuleBase" id="RU363014"/>
    </source>
</evidence>
<feature type="compositionally biased region" description="Basic and acidic residues" evidence="7">
    <location>
        <begin position="11"/>
        <end position="30"/>
    </location>
</feature>
<comment type="catalytic activity">
    <reaction evidence="1 6">
        <text>[protein]-peptidylproline (omega=180) = [protein]-peptidylproline (omega=0)</text>
        <dbReference type="Rhea" id="RHEA:16237"/>
        <dbReference type="Rhea" id="RHEA-COMP:10747"/>
        <dbReference type="Rhea" id="RHEA-COMP:10748"/>
        <dbReference type="ChEBI" id="CHEBI:83833"/>
        <dbReference type="ChEBI" id="CHEBI:83834"/>
        <dbReference type="EC" id="5.2.1.8"/>
    </reaction>
</comment>
<dbReference type="InterPro" id="IPR046357">
    <property type="entry name" value="PPIase_dom_sf"/>
</dbReference>
<dbReference type="EMBL" id="CM003098">
    <property type="protein sequence ID" value="KUI64577.1"/>
    <property type="molecule type" value="Genomic_DNA"/>
</dbReference>
<feature type="domain" description="PpiC" evidence="8">
    <location>
        <begin position="32"/>
        <end position="124"/>
    </location>
</feature>
<dbReference type="Gene3D" id="3.10.50.40">
    <property type="match status" value="1"/>
</dbReference>
<evidence type="ECO:0000256" key="3">
    <source>
        <dbReference type="ARBA" id="ARBA00023110"/>
    </source>
</evidence>
<dbReference type="EC" id="5.2.1.8" evidence="6"/>
<evidence type="ECO:0000313" key="10">
    <source>
        <dbReference type="Proteomes" id="UP000078559"/>
    </source>
</evidence>
<dbReference type="AlphaFoldDB" id="A0A194VKQ3"/>
<reference evidence="9" key="1">
    <citation type="submission" date="2014-12" db="EMBL/GenBank/DDBJ databases">
        <title>Genome Sequence of Valsa Canker Pathogens Uncovers a Specific Adaption of Colonization on Woody Bark.</title>
        <authorList>
            <person name="Yin Z."/>
            <person name="Liu H."/>
            <person name="Gao X."/>
            <person name="Li Z."/>
            <person name="Song N."/>
            <person name="Ke X."/>
            <person name="Dai Q."/>
            <person name="Wu Y."/>
            <person name="Sun Y."/>
            <person name="Xu J.-R."/>
            <person name="Kang Z.K."/>
            <person name="Wang L."/>
            <person name="Huang L."/>
        </authorList>
    </citation>
    <scope>NUCLEOTIDE SEQUENCE [LARGE SCALE GENOMIC DNA]</scope>
    <source>
        <strain evidence="9">03-8</strain>
    </source>
</reference>
<evidence type="ECO:0000256" key="2">
    <source>
        <dbReference type="ARBA" id="ARBA00010242"/>
    </source>
</evidence>
<organism evidence="9 10">
    <name type="scientific">Cytospora mali</name>
    <name type="common">Apple Valsa canker fungus</name>
    <name type="synonym">Valsa mali</name>
    <dbReference type="NCBI Taxonomy" id="578113"/>
    <lineage>
        <taxon>Eukaryota</taxon>
        <taxon>Fungi</taxon>
        <taxon>Dikarya</taxon>
        <taxon>Ascomycota</taxon>
        <taxon>Pezizomycotina</taxon>
        <taxon>Sordariomycetes</taxon>
        <taxon>Sordariomycetidae</taxon>
        <taxon>Diaporthales</taxon>
        <taxon>Cytosporaceae</taxon>
        <taxon>Cytospora</taxon>
    </lineage>
</organism>
<dbReference type="GO" id="GO:0006364">
    <property type="term" value="P:rRNA processing"/>
    <property type="evidence" value="ECO:0007669"/>
    <property type="project" value="InterPro"/>
</dbReference>
<comment type="similarity">
    <text evidence="2">Belongs to the PpiC/parvulin rotamase family. PIN4 subfamily.</text>
</comment>